<dbReference type="HAMAP" id="MF_02114">
    <property type="entry name" value="CofC"/>
    <property type="match status" value="1"/>
</dbReference>
<accession>A0A1H1U5N0</accession>
<feature type="binding site" evidence="5">
    <location>
        <position position="159"/>
    </location>
    <ligand>
        <name>phosphoenolpyruvate</name>
        <dbReference type="ChEBI" id="CHEBI:58702"/>
    </ligand>
</feature>
<dbReference type="InterPro" id="IPR029044">
    <property type="entry name" value="Nucleotide-diphossugar_trans"/>
</dbReference>
<comment type="pathway">
    <text evidence="5">Cofactor biosynthesis; coenzyme F420 biosynthesis.</text>
</comment>
<organism evidence="6 7">
    <name type="scientific">Paraoerskovia marina</name>
    <dbReference type="NCBI Taxonomy" id="545619"/>
    <lineage>
        <taxon>Bacteria</taxon>
        <taxon>Bacillati</taxon>
        <taxon>Actinomycetota</taxon>
        <taxon>Actinomycetes</taxon>
        <taxon>Micrococcales</taxon>
        <taxon>Cellulomonadaceae</taxon>
        <taxon>Paraoerskovia</taxon>
    </lineage>
</organism>
<evidence type="ECO:0000256" key="1">
    <source>
        <dbReference type="ARBA" id="ARBA00022679"/>
    </source>
</evidence>
<dbReference type="SUPFAM" id="SSF53448">
    <property type="entry name" value="Nucleotide-diphospho-sugar transferases"/>
    <property type="match status" value="1"/>
</dbReference>
<keyword evidence="1 5" id="KW-0808">Transferase</keyword>
<reference evidence="6 7" key="1">
    <citation type="submission" date="2016-10" db="EMBL/GenBank/DDBJ databases">
        <authorList>
            <person name="de Groot N.N."/>
        </authorList>
    </citation>
    <scope>NUCLEOTIDE SEQUENCE [LARGE SCALE GENOMIC DNA]</scope>
    <source>
        <strain evidence="6 7">DSM 22126</strain>
    </source>
</reference>
<dbReference type="GO" id="GO:0052645">
    <property type="term" value="P:F420-0 metabolic process"/>
    <property type="evidence" value="ECO:0007669"/>
    <property type="project" value="UniProtKB-UniRule"/>
</dbReference>
<proteinExistence type="inferred from homology"/>
<comment type="similarity">
    <text evidence="5">Belongs to the CofC family.</text>
</comment>
<keyword evidence="7" id="KW-1185">Reference proteome</keyword>
<evidence type="ECO:0000256" key="4">
    <source>
        <dbReference type="ARBA" id="ARBA00023134"/>
    </source>
</evidence>
<feature type="binding site" evidence="5">
    <location>
        <position position="143"/>
    </location>
    <ligand>
        <name>phosphoenolpyruvate</name>
        <dbReference type="ChEBI" id="CHEBI:58702"/>
    </ligand>
</feature>
<sequence length="216" mass="22724">MTTTPDDSAWWLVVPVKRLEHAKSRLHPALAGDLRRELARAFALDTLTAVLATPEVERVVLVSSEPTVVDRLAGDSRVRVVPDPGAGLRAAIGAGLGVIDRPVHRGVLLGDLPGLRAGDLSVGLRQAGSVRRAFVPDAEGTGTTLLAAVVGEELAPRFGSGSARAHERVGHVSLDDAPRRLRRDVDAPGDLEEVVRLGVGTHTAHVLAGLATDDVR</sequence>
<protein>
    <recommendedName>
        <fullName evidence="5">Phosphoenolpyruvate guanylyltransferase</fullName>
        <shortName evidence="5">PEP guanylyltransferase</shortName>
        <ecNumber evidence="5">2.7.7.105</ecNumber>
    </recommendedName>
</protein>
<dbReference type="PANTHER" id="PTHR40392:SF1">
    <property type="entry name" value="2-PHOSPHO-L-LACTATE GUANYLYLTRANSFERASE"/>
    <property type="match status" value="1"/>
</dbReference>
<dbReference type="NCBIfam" id="TIGR03552">
    <property type="entry name" value="F420_cofC"/>
    <property type="match status" value="1"/>
</dbReference>
<evidence type="ECO:0000313" key="7">
    <source>
        <dbReference type="Proteomes" id="UP000185663"/>
    </source>
</evidence>
<name>A0A1H1U5N0_9CELL</name>
<dbReference type="Gene3D" id="3.90.550.10">
    <property type="entry name" value="Spore Coat Polysaccharide Biosynthesis Protein SpsA, Chain A"/>
    <property type="match status" value="1"/>
</dbReference>
<keyword evidence="3 5" id="KW-0547">Nucleotide-binding</keyword>
<dbReference type="EC" id="2.7.7.105" evidence="5"/>
<dbReference type="RefSeq" id="WP_083372460.1">
    <property type="nucleotide sequence ID" value="NZ_LT629776.1"/>
</dbReference>
<evidence type="ECO:0000313" key="6">
    <source>
        <dbReference type="EMBL" id="SDS67788.1"/>
    </source>
</evidence>
<feature type="binding site" evidence="5">
    <location>
        <position position="162"/>
    </location>
    <ligand>
        <name>phosphoenolpyruvate</name>
        <dbReference type="ChEBI" id="CHEBI:58702"/>
    </ligand>
</feature>
<dbReference type="UniPathway" id="UPA00071"/>
<dbReference type="EMBL" id="LT629776">
    <property type="protein sequence ID" value="SDS67788.1"/>
    <property type="molecule type" value="Genomic_DNA"/>
</dbReference>
<comment type="catalytic activity">
    <reaction evidence="5">
        <text>phosphoenolpyruvate + GTP + H(+) = enolpyruvoyl-2-diphospho-5'-guanosine + diphosphate</text>
        <dbReference type="Rhea" id="RHEA:30519"/>
        <dbReference type="ChEBI" id="CHEBI:15378"/>
        <dbReference type="ChEBI" id="CHEBI:33019"/>
        <dbReference type="ChEBI" id="CHEBI:37565"/>
        <dbReference type="ChEBI" id="CHEBI:58702"/>
        <dbReference type="ChEBI" id="CHEBI:143701"/>
        <dbReference type="EC" id="2.7.7.105"/>
    </reaction>
</comment>
<evidence type="ECO:0000256" key="3">
    <source>
        <dbReference type="ARBA" id="ARBA00022741"/>
    </source>
</evidence>
<gene>
    <name evidence="5" type="primary">fbiD</name>
    <name evidence="6" type="ORF">SAMN04489860_2096</name>
</gene>
<dbReference type="Proteomes" id="UP000185663">
    <property type="component" value="Chromosome I"/>
</dbReference>
<evidence type="ECO:0000256" key="2">
    <source>
        <dbReference type="ARBA" id="ARBA00022695"/>
    </source>
</evidence>
<dbReference type="AlphaFoldDB" id="A0A1H1U5N0"/>
<dbReference type="InterPro" id="IPR002835">
    <property type="entry name" value="CofC"/>
</dbReference>
<dbReference type="GO" id="GO:0043814">
    <property type="term" value="F:phospholactate guanylyltransferase activity"/>
    <property type="evidence" value="ECO:0007669"/>
    <property type="project" value="InterPro"/>
</dbReference>
<dbReference type="GO" id="GO:0005525">
    <property type="term" value="F:GTP binding"/>
    <property type="evidence" value="ECO:0007669"/>
    <property type="project" value="UniProtKB-KW"/>
</dbReference>
<comment type="function">
    <text evidence="5">Guanylyltransferase that catalyzes the activation of phosphoenolpyruvate (PEP) as enolpyruvoyl-2-diphospho-5'-guanosine, via the condensation of PEP with GTP. It is involved in the biosynthesis of coenzyme F420, a hydride carrier cofactor.</text>
</comment>
<keyword evidence="4 5" id="KW-0342">GTP-binding</keyword>
<dbReference type="PANTHER" id="PTHR40392">
    <property type="entry name" value="2-PHOSPHO-L-LACTATE GUANYLYLTRANSFERASE"/>
    <property type="match status" value="1"/>
</dbReference>
<dbReference type="eggNOG" id="COG1920">
    <property type="taxonomic scope" value="Bacteria"/>
</dbReference>
<dbReference type="STRING" id="545619.SAMN04489860_2096"/>
<dbReference type="Pfam" id="PF01983">
    <property type="entry name" value="CofC"/>
    <property type="match status" value="1"/>
</dbReference>
<dbReference type="OrthoDB" id="5144578at2"/>
<keyword evidence="2 5" id="KW-0548">Nucleotidyltransferase</keyword>
<evidence type="ECO:0000256" key="5">
    <source>
        <dbReference type="HAMAP-Rule" id="MF_02114"/>
    </source>
</evidence>